<dbReference type="GeneID" id="8618061"/>
<feature type="region of interest" description="Disordered" evidence="1">
    <location>
        <begin position="1"/>
        <end position="26"/>
    </location>
</feature>
<dbReference type="InParanoid" id="Q55AU0"/>
<dbReference type="SMR" id="Q55AU0"/>
<reference evidence="2 3" key="1">
    <citation type="journal article" date="2005" name="Nature">
        <title>The genome of the social amoeba Dictyostelium discoideum.</title>
        <authorList>
            <consortium name="The Dictyostelium discoideum Sequencing Consortium"/>
            <person name="Eichinger L."/>
            <person name="Pachebat J.A."/>
            <person name="Glockner G."/>
            <person name="Rajandream M.A."/>
            <person name="Sucgang R."/>
            <person name="Berriman M."/>
            <person name="Song J."/>
            <person name="Olsen R."/>
            <person name="Szafranski K."/>
            <person name="Xu Q."/>
            <person name="Tunggal B."/>
            <person name="Kummerfeld S."/>
            <person name="Madera M."/>
            <person name="Konfortov B.A."/>
            <person name="Rivero F."/>
            <person name="Bankier A.T."/>
            <person name="Lehmann R."/>
            <person name="Hamlin N."/>
            <person name="Davies R."/>
            <person name="Gaudet P."/>
            <person name="Fey P."/>
            <person name="Pilcher K."/>
            <person name="Chen G."/>
            <person name="Saunders D."/>
            <person name="Sodergren E."/>
            <person name="Davis P."/>
            <person name="Kerhornou A."/>
            <person name="Nie X."/>
            <person name="Hall N."/>
            <person name="Anjard C."/>
            <person name="Hemphill L."/>
            <person name="Bason N."/>
            <person name="Farbrother P."/>
            <person name="Desany B."/>
            <person name="Just E."/>
            <person name="Morio T."/>
            <person name="Rost R."/>
            <person name="Churcher C."/>
            <person name="Cooper J."/>
            <person name="Haydock S."/>
            <person name="van Driessche N."/>
            <person name="Cronin A."/>
            <person name="Goodhead I."/>
            <person name="Muzny D."/>
            <person name="Mourier T."/>
            <person name="Pain A."/>
            <person name="Lu M."/>
            <person name="Harper D."/>
            <person name="Lindsay R."/>
            <person name="Hauser H."/>
            <person name="James K."/>
            <person name="Quiles M."/>
            <person name="Madan Babu M."/>
            <person name="Saito T."/>
            <person name="Buchrieser C."/>
            <person name="Wardroper A."/>
            <person name="Felder M."/>
            <person name="Thangavelu M."/>
            <person name="Johnson D."/>
            <person name="Knights A."/>
            <person name="Loulseged H."/>
            <person name="Mungall K."/>
            <person name="Oliver K."/>
            <person name="Price C."/>
            <person name="Quail M.A."/>
            <person name="Urushihara H."/>
            <person name="Hernandez J."/>
            <person name="Rabbinowitsch E."/>
            <person name="Steffen D."/>
            <person name="Sanders M."/>
            <person name="Ma J."/>
            <person name="Kohara Y."/>
            <person name="Sharp S."/>
            <person name="Simmonds M."/>
            <person name="Spiegler S."/>
            <person name="Tivey A."/>
            <person name="Sugano S."/>
            <person name="White B."/>
            <person name="Walker D."/>
            <person name="Woodward J."/>
            <person name="Winckler T."/>
            <person name="Tanaka Y."/>
            <person name="Shaulsky G."/>
            <person name="Schleicher M."/>
            <person name="Weinstock G."/>
            <person name="Rosenthal A."/>
            <person name="Cox E.C."/>
            <person name="Chisholm R.L."/>
            <person name="Gibbs R."/>
            <person name="Loomis W.F."/>
            <person name="Platzer M."/>
            <person name="Kay R.R."/>
            <person name="Williams J."/>
            <person name="Dear P.H."/>
            <person name="Noegel A.A."/>
            <person name="Barrell B."/>
            <person name="Kuspa A."/>
        </authorList>
    </citation>
    <scope>NUCLEOTIDE SEQUENCE [LARGE SCALE GENOMIC DNA]</scope>
    <source>
        <strain evidence="2 3">AX4</strain>
    </source>
</reference>
<sequence length="47" mass="5564">MRRKKVDQAEQEKDQIDIGNSNNKKKEKIGWLKSKIHKGTVIKSHKY</sequence>
<dbReference type="AlphaFoldDB" id="Q55AU0"/>
<dbReference type="HOGENOM" id="CLU_3176500_0_0_1"/>
<gene>
    <name evidence="2" type="ORF">DDB_G0271648</name>
</gene>
<proteinExistence type="predicted"/>
<evidence type="ECO:0000313" key="2">
    <source>
        <dbReference type="EMBL" id="EAL71688.1"/>
    </source>
</evidence>
<evidence type="ECO:0000256" key="1">
    <source>
        <dbReference type="SAM" id="MobiDB-lite"/>
    </source>
</evidence>
<dbReference type="PaxDb" id="44689-DDB0216886"/>
<feature type="compositionally biased region" description="Basic and acidic residues" evidence="1">
    <location>
        <begin position="1"/>
        <end position="16"/>
    </location>
</feature>
<evidence type="ECO:0000313" key="3">
    <source>
        <dbReference type="Proteomes" id="UP000002195"/>
    </source>
</evidence>
<dbReference type="RefSeq" id="XP_645606.1">
    <property type="nucleotide sequence ID" value="XM_640514.1"/>
</dbReference>
<protein>
    <submittedName>
        <fullName evidence="2">Uncharacterized protein</fullName>
    </submittedName>
</protein>
<name>Q55AU0_DICDI</name>
<comment type="caution">
    <text evidence="2">The sequence shown here is derived from an EMBL/GenBank/DDBJ whole genome shotgun (WGS) entry which is preliminary data.</text>
</comment>
<dbReference type="Proteomes" id="UP000002195">
    <property type="component" value="Unassembled WGS sequence"/>
</dbReference>
<dbReference type="VEuPathDB" id="AmoebaDB:DDB_G0271648"/>
<keyword evidence="3" id="KW-1185">Reference proteome</keyword>
<dbReference type="KEGG" id="ddi:DDB_G0271648"/>
<organism evidence="2 3">
    <name type="scientific">Dictyostelium discoideum</name>
    <name type="common">Social amoeba</name>
    <dbReference type="NCBI Taxonomy" id="44689"/>
    <lineage>
        <taxon>Eukaryota</taxon>
        <taxon>Amoebozoa</taxon>
        <taxon>Evosea</taxon>
        <taxon>Eumycetozoa</taxon>
        <taxon>Dictyostelia</taxon>
        <taxon>Dictyosteliales</taxon>
        <taxon>Dictyosteliaceae</taxon>
        <taxon>Dictyostelium</taxon>
    </lineage>
</organism>
<accession>Q55AU0</accession>
<dbReference type="EMBL" id="AAFI02000006">
    <property type="protein sequence ID" value="EAL71688.1"/>
    <property type="molecule type" value="Genomic_DNA"/>
</dbReference>